<dbReference type="Gramene" id="fgenesh1_pg.C_scaffold_8000753">
    <property type="protein sequence ID" value="fgenesh1_pg.C_scaffold_8000753"/>
    <property type="gene ID" value="fgenesh1_pg.C_scaffold_8000753"/>
</dbReference>
<keyword evidence="2" id="KW-1185">Reference proteome</keyword>
<protein>
    <submittedName>
        <fullName evidence="1">Predicted protein</fullName>
    </submittedName>
</protein>
<dbReference type="AlphaFoldDB" id="D7MKC5"/>
<dbReference type="EMBL" id="GL348720">
    <property type="protein sequence ID" value="EFH40101.1"/>
    <property type="molecule type" value="Genomic_DNA"/>
</dbReference>
<proteinExistence type="predicted"/>
<dbReference type="Proteomes" id="UP000008694">
    <property type="component" value="Unassembled WGS sequence"/>
</dbReference>
<reference evidence="2" key="1">
    <citation type="journal article" date="2011" name="Nat. Genet.">
        <title>The Arabidopsis lyrata genome sequence and the basis of rapid genome size change.</title>
        <authorList>
            <person name="Hu T.T."/>
            <person name="Pattyn P."/>
            <person name="Bakker E.G."/>
            <person name="Cao J."/>
            <person name="Cheng J.-F."/>
            <person name="Clark R.M."/>
            <person name="Fahlgren N."/>
            <person name="Fawcett J.A."/>
            <person name="Grimwood J."/>
            <person name="Gundlach H."/>
            <person name="Haberer G."/>
            <person name="Hollister J.D."/>
            <person name="Ossowski S."/>
            <person name="Ottilar R.P."/>
            <person name="Salamov A.A."/>
            <person name="Schneeberger K."/>
            <person name="Spannagl M."/>
            <person name="Wang X."/>
            <person name="Yang L."/>
            <person name="Nasrallah M.E."/>
            <person name="Bergelson J."/>
            <person name="Carrington J.C."/>
            <person name="Gaut B.S."/>
            <person name="Schmutz J."/>
            <person name="Mayer K.F.X."/>
            <person name="Van de Peer Y."/>
            <person name="Grigoriev I.V."/>
            <person name="Nordborg M."/>
            <person name="Weigel D."/>
            <person name="Guo Y.-L."/>
        </authorList>
    </citation>
    <scope>NUCLEOTIDE SEQUENCE [LARGE SCALE GENOMIC DNA]</scope>
    <source>
        <strain evidence="2">cv. MN47</strain>
    </source>
</reference>
<organism evidence="2">
    <name type="scientific">Arabidopsis lyrata subsp. lyrata</name>
    <name type="common">Lyre-leaved rock-cress</name>
    <dbReference type="NCBI Taxonomy" id="81972"/>
    <lineage>
        <taxon>Eukaryota</taxon>
        <taxon>Viridiplantae</taxon>
        <taxon>Streptophyta</taxon>
        <taxon>Embryophyta</taxon>
        <taxon>Tracheophyta</taxon>
        <taxon>Spermatophyta</taxon>
        <taxon>Magnoliopsida</taxon>
        <taxon>eudicotyledons</taxon>
        <taxon>Gunneridae</taxon>
        <taxon>Pentapetalae</taxon>
        <taxon>rosids</taxon>
        <taxon>malvids</taxon>
        <taxon>Brassicales</taxon>
        <taxon>Brassicaceae</taxon>
        <taxon>Camelineae</taxon>
        <taxon>Arabidopsis</taxon>
    </lineage>
</organism>
<sequence length="138" mass="15909">MEMVNKQNTNSTHNSQTDECIVAIQQAASWVVPVDRLRGLFVMLMGVFCEADPLSVWDATWDVLFKDVLFPQQILFNDHELEPDYNEIQNFETFMRKEGSTFNVYAELRKKVALAGGPTCDPTLEDKMRDQFNNLKID</sequence>
<accession>D7MKC5</accession>
<evidence type="ECO:0000313" key="2">
    <source>
        <dbReference type="Proteomes" id="UP000008694"/>
    </source>
</evidence>
<name>D7MKC5_ARALL</name>
<gene>
    <name evidence="1" type="ORF">ARALYDRAFT_356966</name>
</gene>
<evidence type="ECO:0000313" key="1">
    <source>
        <dbReference type="EMBL" id="EFH40101.1"/>
    </source>
</evidence>
<dbReference type="HOGENOM" id="CLU_1867921_0_0_1"/>